<reference evidence="2 3" key="2">
    <citation type="journal article" date="2022" name="Mar. Drugs">
        <title>Bioassay-Guided Fractionation Leads to the Detection of Cholic Acid Generated by the Rare Thalassomonas sp.</title>
        <authorList>
            <person name="Pheiffer F."/>
            <person name="Schneider Y.K."/>
            <person name="Hansen E.H."/>
            <person name="Andersen J.H."/>
            <person name="Isaksson J."/>
            <person name="Busche T."/>
            <person name="R C."/>
            <person name="Kalinowski J."/>
            <person name="Zyl L.V."/>
            <person name="Trindade M."/>
        </authorList>
    </citation>
    <scope>NUCLEOTIDE SEQUENCE [LARGE SCALE GENOMIC DNA]</scope>
    <source>
        <strain evidence="2 3">XOM25</strain>
    </source>
</reference>
<gene>
    <name evidence="2" type="ORF">SG34_030730</name>
</gene>
<evidence type="ECO:0000259" key="1">
    <source>
        <dbReference type="Pfam" id="PF08765"/>
    </source>
</evidence>
<keyword evidence="3" id="KW-1185">Reference proteome</keyword>
<evidence type="ECO:0000313" key="2">
    <source>
        <dbReference type="EMBL" id="WDE09144.1"/>
    </source>
</evidence>
<dbReference type="EMBL" id="CP059734">
    <property type="protein sequence ID" value="WDE09144.1"/>
    <property type="molecule type" value="Genomic_DNA"/>
</dbReference>
<dbReference type="Pfam" id="PF08765">
    <property type="entry name" value="Mor"/>
    <property type="match status" value="1"/>
</dbReference>
<sequence>MSAMSQLKQNNRVCEQELIDVIGIDATLQLERAFSASYLYIPARAPSKAIINAIGLTSAMKLVEHFGCGDIWVPKALLMKYRNISIFRERDAGKTLPELSAQFQTGIANVRRILKQRGMLDNPAPAVTAL</sequence>
<dbReference type="AlphaFoldDB" id="A0AAE9ZB45"/>
<dbReference type="InterPro" id="IPR009057">
    <property type="entry name" value="Homeodomain-like_sf"/>
</dbReference>
<dbReference type="SUPFAM" id="SSF46689">
    <property type="entry name" value="Homeodomain-like"/>
    <property type="match status" value="1"/>
</dbReference>
<feature type="domain" description="Mor transcription activator" evidence="1">
    <location>
        <begin position="48"/>
        <end position="116"/>
    </location>
</feature>
<evidence type="ECO:0000313" key="3">
    <source>
        <dbReference type="Proteomes" id="UP000032352"/>
    </source>
</evidence>
<name>A0AAE9ZB45_9GAMM</name>
<dbReference type="RefSeq" id="WP_152647398.1">
    <property type="nucleotide sequence ID" value="NZ_CP059734.1"/>
</dbReference>
<organism evidence="2 3">
    <name type="scientific">Thalassomonas viridans</name>
    <dbReference type="NCBI Taxonomy" id="137584"/>
    <lineage>
        <taxon>Bacteria</taxon>
        <taxon>Pseudomonadati</taxon>
        <taxon>Pseudomonadota</taxon>
        <taxon>Gammaproteobacteria</taxon>
        <taxon>Alteromonadales</taxon>
        <taxon>Colwelliaceae</taxon>
        <taxon>Thalassomonas</taxon>
    </lineage>
</organism>
<dbReference type="Proteomes" id="UP000032352">
    <property type="component" value="Chromosome pTvir"/>
</dbReference>
<dbReference type="InterPro" id="IPR014875">
    <property type="entry name" value="Mor_transcription_activator"/>
</dbReference>
<dbReference type="KEGG" id="tvd:SG34_030730"/>
<protein>
    <recommendedName>
        <fullName evidence="1">Mor transcription activator domain-containing protein</fullName>
    </recommendedName>
</protein>
<proteinExistence type="predicted"/>
<accession>A0AAE9ZB45</accession>
<reference evidence="2 3" key="1">
    <citation type="journal article" date="2015" name="Genome Announc.">
        <title>Draft Genome Sequences of Marine Isolates of Thalassomonas viridans and Thalassomonas actiniarum.</title>
        <authorList>
            <person name="Olonade I."/>
            <person name="van Zyl L.J."/>
            <person name="Trindade M."/>
        </authorList>
    </citation>
    <scope>NUCLEOTIDE SEQUENCE [LARGE SCALE GENOMIC DNA]</scope>
    <source>
        <strain evidence="2 3">XOM25</strain>
    </source>
</reference>